<dbReference type="GO" id="GO:0032259">
    <property type="term" value="P:methylation"/>
    <property type="evidence" value="ECO:0007669"/>
    <property type="project" value="UniProtKB-KW"/>
</dbReference>
<dbReference type="InterPro" id="IPR041698">
    <property type="entry name" value="Methyltransf_25"/>
</dbReference>
<dbReference type="Pfam" id="PF13649">
    <property type="entry name" value="Methyltransf_25"/>
    <property type="match status" value="1"/>
</dbReference>
<proteinExistence type="predicted"/>
<evidence type="ECO:0000313" key="2">
    <source>
        <dbReference type="EMBL" id="SFM28299.1"/>
    </source>
</evidence>
<keyword evidence="3" id="KW-1185">Reference proteome</keyword>
<dbReference type="GO" id="GO:0008168">
    <property type="term" value="F:methyltransferase activity"/>
    <property type="evidence" value="ECO:0007669"/>
    <property type="project" value="UniProtKB-KW"/>
</dbReference>
<organism evidence="2 3">
    <name type="scientific">Methanolobus profundi</name>
    <dbReference type="NCBI Taxonomy" id="487685"/>
    <lineage>
        <taxon>Archaea</taxon>
        <taxon>Methanobacteriati</taxon>
        <taxon>Methanobacteriota</taxon>
        <taxon>Stenosarchaea group</taxon>
        <taxon>Methanomicrobia</taxon>
        <taxon>Methanosarcinales</taxon>
        <taxon>Methanosarcinaceae</taxon>
        <taxon>Methanolobus</taxon>
    </lineage>
</organism>
<dbReference type="Proteomes" id="UP000198535">
    <property type="component" value="Unassembled WGS sequence"/>
</dbReference>
<dbReference type="EMBL" id="FOUJ01000001">
    <property type="protein sequence ID" value="SFM28299.1"/>
    <property type="molecule type" value="Genomic_DNA"/>
</dbReference>
<dbReference type="RefSeq" id="WP_091933260.1">
    <property type="nucleotide sequence ID" value="NZ_FOUJ01000001.1"/>
</dbReference>
<keyword evidence="2" id="KW-0808">Transferase</keyword>
<dbReference type="InterPro" id="IPR050723">
    <property type="entry name" value="CFA/CMAS"/>
</dbReference>
<dbReference type="SUPFAM" id="SSF53335">
    <property type="entry name" value="S-adenosyl-L-methionine-dependent methyltransferases"/>
    <property type="match status" value="1"/>
</dbReference>
<protein>
    <submittedName>
        <fullName evidence="2">Methyltransferase domain-containing protein</fullName>
    </submittedName>
</protein>
<reference evidence="3" key="1">
    <citation type="submission" date="2016-10" db="EMBL/GenBank/DDBJ databases">
        <authorList>
            <person name="Varghese N."/>
            <person name="Submissions S."/>
        </authorList>
    </citation>
    <scope>NUCLEOTIDE SEQUENCE [LARGE SCALE GENOMIC DNA]</scope>
    <source>
        <strain evidence="3">Mob M</strain>
    </source>
</reference>
<feature type="domain" description="Methyltransferase" evidence="1">
    <location>
        <begin position="40"/>
        <end position="135"/>
    </location>
</feature>
<dbReference type="CDD" id="cd02440">
    <property type="entry name" value="AdoMet_MTases"/>
    <property type="match status" value="1"/>
</dbReference>
<evidence type="ECO:0000259" key="1">
    <source>
        <dbReference type="Pfam" id="PF13649"/>
    </source>
</evidence>
<dbReference type="OrthoDB" id="1018at2157"/>
<dbReference type="AlphaFoldDB" id="A0A1I4PKE8"/>
<keyword evidence="2" id="KW-0489">Methyltransferase</keyword>
<evidence type="ECO:0000313" key="3">
    <source>
        <dbReference type="Proteomes" id="UP000198535"/>
    </source>
</evidence>
<sequence>MEGSAIFEIFEGLPRQGPGSNESTERAFRLIPSVPPGARILDIGCGVGMQTIHLAELCRTCNIIAVDIYQPYLDVLMENATKKGVADRITTVCTSMDDLHFDQEEFDIIWAEGSIFVIGFEKGLEYWKQFLKNDGYMALTEAAWFTDSPSDEVVHFWDLCYPDIKSIPDTEKVIRAAGYNVIDRFRLHASEWENDFYLPLEKRLDSIGRNLKGNSEGESIIEFTRKEIAIFRKHPDEYGYVFFVMQKNTDK</sequence>
<dbReference type="Gene3D" id="3.40.50.150">
    <property type="entry name" value="Vaccinia Virus protein VP39"/>
    <property type="match status" value="1"/>
</dbReference>
<gene>
    <name evidence="2" type="ORF">SAMN04488696_0728</name>
</gene>
<dbReference type="PANTHER" id="PTHR43667:SF2">
    <property type="entry name" value="FATTY ACID C-METHYL TRANSFERASE"/>
    <property type="match status" value="1"/>
</dbReference>
<dbReference type="InterPro" id="IPR029063">
    <property type="entry name" value="SAM-dependent_MTases_sf"/>
</dbReference>
<name>A0A1I4PKE8_9EURY</name>
<accession>A0A1I4PKE8</accession>
<dbReference type="PANTHER" id="PTHR43667">
    <property type="entry name" value="CYCLOPROPANE-FATTY-ACYL-PHOSPHOLIPID SYNTHASE"/>
    <property type="match status" value="1"/>
</dbReference>